<organism evidence="7 8">
    <name type="scientific">Mycena rosella</name>
    <name type="common">Pink bonnet</name>
    <name type="synonym">Agaricus rosellus</name>
    <dbReference type="NCBI Taxonomy" id="1033263"/>
    <lineage>
        <taxon>Eukaryota</taxon>
        <taxon>Fungi</taxon>
        <taxon>Dikarya</taxon>
        <taxon>Basidiomycota</taxon>
        <taxon>Agaricomycotina</taxon>
        <taxon>Agaricomycetes</taxon>
        <taxon>Agaricomycetidae</taxon>
        <taxon>Agaricales</taxon>
        <taxon>Marasmiineae</taxon>
        <taxon>Mycenaceae</taxon>
        <taxon>Mycena</taxon>
    </lineage>
</organism>
<dbReference type="Pfam" id="PF17862">
    <property type="entry name" value="AAA_lid_3"/>
    <property type="match status" value="1"/>
</dbReference>
<dbReference type="Proteomes" id="UP001221757">
    <property type="component" value="Unassembled WGS sequence"/>
</dbReference>
<dbReference type="InterPro" id="IPR003959">
    <property type="entry name" value="ATPase_AAA_core"/>
</dbReference>
<gene>
    <name evidence="7" type="ORF">B0H17DRAFT_1334213</name>
</gene>
<evidence type="ECO:0000256" key="3">
    <source>
        <dbReference type="ARBA" id="ARBA00022840"/>
    </source>
</evidence>
<dbReference type="GO" id="GO:0005829">
    <property type="term" value="C:cytosol"/>
    <property type="evidence" value="ECO:0007669"/>
    <property type="project" value="TreeGrafter"/>
</dbReference>
<comment type="similarity">
    <text evidence="1">Belongs to the AAA ATPase family.</text>
</comment>
<evidence type="ECO:0000313" key="7">
    <source>
        <dbReference type="EMBL" id="KAJ7677609.1"/>
    </source>
</evidence>
<dbReference type="GO" id="GO:0034098">
    <property type="term" value="C:VCP-NPL4-UFD1 AAA ATPase complex"/>
    <property type="evidence" value="ECO:0007669"/>
    <property type="project" value="TreeGrafter"/>
</dbReference>
<feature type="compositionally biased region" description="Basic and acidic residues" evidence="4">
    <location>
        <begin position="185"/>
        <end position="224"/>
    </location>
</feature>
<dbReference type="GO" id="GO:0030970">
    <property type="term" value="P:retrograde protein transport, ER to cytosol"/>
    <property type="evidence" value="ECO:0007669"/>
    <property type="project" value="TreeGrafter"/>
</dbReference>
<dbReference type="Gene3D" id="3.40.50.300">
    <property type="entry name" value="P-loop containing nucleotide triphosphate hydrolases"/>
    <property type="match status" value="1"/>
</dbReference>
<accession>A0AAD7D3Y9</accession>
<name>A0AAD7D3Y9_MYCRO</name>
<dbReference type="PANTHER" id="PTHR23077:SF171">
    <property type="entry name" value="NUCLEAR VALOSIN-CONTAINING PROTEIN-LIKE"/>
    <property type="match status" value="1"/>
</dbReference>
<evidence type="ECO:0000256" key="4">
    <source>
        <dbReference type="SAM" id="MobiDB-lite"/>
    </source>
</evidence>
<evidence type="ECO:0000256" key="2">
    <source>
        <dbReference type="ARBA" id="ARBA00022741"/>
    </source>
</evidence>
<keyword evidence="8" id="KW-1185">Reference proteome</keyword>
<sequence>MPIEGIGSGSPIFFLHSFVLCEDCLGASTTTTTTNRRLAVGFSTQGSELLMMWFSEMEANVRDVFDKAWAAALCVMFFDGLGLIAEARNSDGGGASDCNMFIIGPTNKPDQIESALLRPGCLDQLIYIPLPDEPSQLLILKACIKKSSEDNLEFLAKSTHGFSGADLTEICQHAAKLAIRESIDTDMRRTHKKRENDEPGRHDDMKGSSGHCDERFRGGDDSRGVQDNFKLPEDEGGSSAPVGTSSGNAAFIENTADDDLPGWSGTEKRMARRRLVVVVAAMVVVEAPRQSSQSVP</sequence>
<dbReference type="GO" id="GO:0097352">
    <property type="term" value="P:autophagosome maturation"/>
    <property type="evidence" value="ECO:0007669"/>
    <property type="project" value="TreeGrafter"/>
</dbReference>
<dbReference type="AlphaFoldDB" id="A0AAD7D3Y9"/>
<dbReference type="GO" id="GO:0016887">
    <property type="term" value="F:ATP hydrolysis activity"/>
    <property type="evidence" value="ECO:0007669"/>
    <property type="project" value="InterPro"/>
</dbReference>
<reference evidence="7" key="1">
    <citation type="submission" date="2023-03" db="EMBL/GenBank/DDBJ databases">
        <title>Massive genome expansion in bonnet fungi (Mycena s.s.) driven by repeated elements and novel gene families across ecological guilds.</title>
        <authorList>
            <consortium name="Lawrence Berkeley National Laboratory"/>
            <person name="Harder C.B."/>
            <person name="Miyauchi S."/>
            <person name="Viragh M."/>
            <person name="Kuo A."/>
            <person name="Thoen E."/>
            <person name="Andreopoulos B."/>
            <person name="Lu D."/>
            <person name="Skrede I."/>
            <person name="Drula E."/>
            <person name="Henrissat B."/>
            <person name="Morin E."/>
            <person name="Kohler A."/>
            <person name="Barry K."/>
            <person name="LaButti K."/>
            <person name="Morin E."/>
            <person name="Salamov A."/>
            <person name="Lipzen A."/>
            <person name="Mereny Z."/>
            <person name="Hegedus B."/>
            <person name="Baldrian P."/>
            <person name="Stursova M."/>
            <person name="Weitz H."/>
            <person name="Taylor A."/>
            <person name="Grigoriev I.V."/>
            <person name="Nagy L.G."/>
            <person name="Martin F."/>
            <person name="Kauserud H."/>
        </authorList>
    </citation>
    <scope>NUCLEOTIDE SEQUENCE</scope>
    <source>
        <strain evidence="7">CBHHK067</strain>
    </source>
</reference>
<dbReference type="InterPro" id="IPR050168">
    <property type="entry name" value="AAA_ATPase_domain"/>
</dbReference>
<dbReference type="GO" id="GO:0005634">
    <property type="term" value="C:nucleus"/>
    <property type="evidence" value="ECO:0007669"/>
    <property type="project" value="TreeGrafter"/>
</dbReference>
<protein>
    <submittedName>
        <fullName evidence="7">P-loop containing nucleoside triphosphate hydrolase protein</fullName>
    </submittedName>
</protein>
<proteinExistence type="inferred from homology"/>
<dbReference type="GO" id="GO:0005524">
    <property type="term" value="F:ATP binding"/>
    <property type="evidence" value="ECO:0007669"/>
    <property type="project" value="UniProtKB-KW"/>
</dbReference>
<dbReference type="GO" id="GO:0031593">
    <property type="term" value="F:polyubiquitin modification-dependent protein binding"/>
    <property type="evidence" value="ECO:0007669"/>
    <property type="project" value="TreeGrafter"/>
</dbReference>
<evidence type="ECO:0000313" key="8">
    <source>
        <dbReference type="Proteomes" id="UP001221757"/>
    </source>
</evidence>
<keyword evidence="3" id="KW-0067">ATP-binding</keyword>
<feature type="domain" description="AAA ATPase AAA+ lid" evidence="6">
    <location>
        <begin position="151"/>
        <end position="187"/>
    </location>
</feature>
<comment type="caution">
    <text evidence="7">The sequence shown here is derived from an EMBL/GenBank/DDBJ whole genome shotgun (WGS) entry which is preliminary data.</text>
</comment>
<dbReference type="PANTHER" id="PTHR23077">
    <property type="entry name" value="AAA-FAMILY ATPASE"/>
    <property type="match status" value="1"/>
</dbReference>
<dbReference type="Gene3D" id="6.10.20.150">
    <property type="match status" value="1"/>
</dbReference>
<feature type="region of interest" description="Disordered" evidence="4">
    <location>
        <begin position="185"/>
        <end position="247"/>
    </location>
</feature>
<evidence type="ECO:0000256" key="1">
    <source>
        <dbReference type="ARBA" id="ARBA00006914"/>
    </source>
</evidence>
<dbReference type="Pfam" id="PF00004">
    <property type="entry name" value="AAA"/>
    <property type="match status" value="1"/>
</dbReference>
<keyword evidence="7" id="KW-0378">Hydrolase</keyword>
<dbReference type="InterPro" id="IPR027417">
    <property type="entry name" value="P-loop_NTPase"/>
</dbReference>
<evidence type="ECO:0000259" key="6">
    <source>
        <dbReference type="Pfam" id="PF17862"/>
    </source>
</evidence>
<keyword evidence="2" id="KW-0547">Nucleotide-binding</keyword>
<evidence type="ECO:0000259" key="5">
    <source>
        <dbReference type="Pfam" id="PF00004"/>
    </source>
</evidence>
<dbReference type="InterPro" id="IPR041569">
    <property type="entry name" value="AAA_lid_3"/>
</dbReference>
<dbReference type="GO" id="GO:0051228">
    <property type="term" value="P:mitotic spindle disassembly"/>
    <property type="evidence" value="ECO:0007669"/>
    <property type="project" value="TreeGrafter"/>
</dbReference>
<feature type="domain" description="ATPase AAA-type core" evidence="5">
    <location>
        <begin position="42"/>
        <end position="130"/>
    </location>
</feature>
<dbReference type="EMBL" id="JARKIE010000136">
    <property type="protein sequence ID" value="KAJ7677609.1"/>
    <property type="molecule type" value="Genomic_DNA"/>
</dbReference>
<dbReference type="SUPFAM" id="SSF52540">
    <property type="entry name" value="P-loop containing nucleoside triphosphate hydrolases"/>
    <property type="match status" value="1"/>
</dbReference>